<dbReference type="OrthoDB" id="350788at2"/>
<accession>A0A1T4KBR8</accession>
<dbReference type="Proteomes" id="UP000190395">
    <property type="component" value="Unassembled WGS sequence"/>
</dbReference>
<organism evidence="1 2">
    <name type="scientific">Treponema berlinense</name>
    <dbReference type="NCBI Taxonomy" id="225004"/>
    <lineage>
        <taxon>Bacteria</taxon>
        <taxon>Pseudomonadati</taxon>
        <taxon>Spirochaetota</taxon>
        <taxon>Spirochaetia</taxon>
        <taxon>Spirochaetales</taxon>
        <taxon>Treponemataceae</taxon>
        <taxon>Treponema</taxon>
    </lineage>
</organism>
<evidence type="ECO:0000313" key="2">
    <source>
        <dbReference type="Proteomes" id="UP000190395"/>
    </source>
</evidence>
<evidence type="ECO:0000313" key="1">
    <source>
        <dbReference type="EMBL" id="SJZ39859.1"/>
    </source>
</evidence>
<keyword evidence="2" id="KW-1185">Reference proteome</keyword>
<gene>
    <name evidence="1" type="ORF">SAMN02745152_00079</name>
</gene>
<dbReference type="EMBL" id="FUXC01000001">
    <property type="protein sequence ID" value="SJZ39859.1"/>
    <property type="molecule type" value="Genomic_DNA"/>
</dbReference>
<reference evidence="1 2" key="1">
    <citation type="submission" date="2017-02" db="EMBL/GenBank/DDBJ databases">
        <authorList>
            <person name="Peterson S.W."/>
        </authorList>
    </citation>
    <scope>NUCLEOTIDE SEQUENCE [LARGE SCALE GENOMIC DNA]</scope>
    <source>
        <strain evidence="1 2">ATCC BAA-909</strain>
    </source>
</reference>
<dbReference type="AlphaFoldDB" id="A0A1T4KBR8"/>
<sequence length="89" mass="10209">MKVLEISSIGVEDNLIYYRRNYTAIAKIDFLSKQEDVQISFTIEVDPFGRKTITLNYPYGTNFDYPVLPVTKSIKEKILSMDSEGLLPI</sequence>
<proteinExistence type="predicted"/>
<dbReference type="GeneID" id="303366359"/>
<protein>
    <submittedName>
        <fullName evidence="1">Uncharacterized protein</fullName>
    </submittedName>
</protein>
<dbReference type="STRING" id="225004.SAMN02745152_00079"/>
<dbReference type="RefSeq" id="WP_078929741.1">
    <property type="nucleotide sequence ID" value="NZ_CAMCOW010000116.1"/>
</dbReference>
<name>A0A1T4KBR8_9SPIR</name>